<dbReference type="PANTHER" id="PTHR43128:SF31">
    <property type="entry name" value="L-LACTATE DEHYDROGENASE"/>
    <property type="match status" value="1"/>
</dbReference>
<dbReference type="InterPro" id="IPR001236">
    <property type="entry name" value="Lactate/malate_DH_N"/>
</dbReference>
<protein>
    <submittedName>
        <fullName evidence="6">L-lactate dehydrogenase</fullName>
    </submittedName>
</protein>
<dbReference type="SUPFAM" id="SSF51735">
    <property type="entry name" value="NAD(P)-binding Rossmann-fold domains"/>
    <property type="match status" value="1"/>
</dbReference>
<evidence type="ECO:0000313" key="7">
    <source>
        <dbReference type="Proteomes" id="UP000199268"/>
    </source>
</evidence>
<dbReference type="SUPFAM" id="SSF56327">
    <property type="entry name" value="LDH C-terminal domain-like"/>
    <property type="match status" value="1"/>
</dbReference>
<dbReference type="InterPro" id="IPR018177">
    <property type="entry name" value="L-lactate_DH_AS"/>
</dbReference>
<evidence type="ECO:0000256" key="1">
    <source>
        <dbReference type="ARBA" id="ARBA00006054"/>
    </source>
</evidence>
<evidence type="ECO:0000256" key="2">
    <source>
        <dbReference type="ARBA" id="ARBA00023002"/>
    </source>
</evidence>
<dbReference type="Pfam" id="PF00056">
    <property type="entry name" value="Ldh_1_N"/>
    <property type="match status" value="1"/>
</dbReference>
<dbReference type="Proteomes" id="UP000199268">
    <property type="component" value="Unassembled WGS sequence"/>
</dbReference>
<dbReference type="STRING" id="1505725.GA0061074_102121"/>
<dbReference type="InterPro" id="IPR015955">
    <property type="entry name" value="Lactate_DH/Glyco_Ohase_4_C"/>
</dbReference>
<dbReference type="InterPro" id="IPR001557">
    <property type="entry name" value="L-lactate/malate_DH"/>
</dbReference>
<comment type="similarity">
    <text evidence="1">Belongs to the LDH/MDH superfamily. LDH family.</text>
</comment>
<evidence type="ECO:0000259" key="4">
    <source>
        <dbReference type="Pfam" id="PF00056"/>
    </source>
</evidence>
<keyword evidence="7" id="KW-1185">Reference proteome</keyword>
<dbReference type="PANTHER" id="PTHR43128">
    <property type="entry name" value="L-2-HYDROXYCARBOXYLATE DEHYDROGENASE (NAD(P)(+))"/>
    <property type="match status" value="1"/>
</dbReference>
<dbReference type="InterPro" id="IPR022383">
    <property type="entry name" value="Lactate/malate_DH_C"/>
</dbReference>
<dbReference type="Pfam" id="PF02866">
    <property type="entry name" value="Ldh_1_C"/>
    <property type="match status" value="1"/>
</dbReference>
<sequence>MSAQGAVDEFVFIDSDKAKVTAEALDFEDAKANLEYNANYVVNDWDALADADVVISSVGKISLQGTVKNKDRFVELQFTKHQIKGVSEKLVASGFKGILVVITNPVDVITTMYQHFTGFPKKRVIGTGTLLDTARLHRAVGQALQVHPKSVQGYNVGEHGNSQFTAWSTVKVKGQPITSYDLPLSELDEAVKTGGFTVYDGKKFTSYGIASAASRLTKAILTDSHEELPVSN</sequence>
<feature type="domain" description="Lactate/malate dehydrogenase N-terminal" evidence="4">
    <location>
        <begin position="2"/>
        <end position="126"/>
    </location>
</feature>
<dbReference type="EMBL" id="FMAO01000002">
    <property type="protein sequence ID" value="SCB84031.1"/>
    <property type="molecule type" value="Genomic_DNA"/>
</dbReference>
<proteinExistence type="inferred from homology"/>
<dbReference type="Gene3D" id="3.90.110.10">
    <property type="entry name" value="Lactate dehydrogenase/glycoside hydrolase, family 4, C-terminal"/>
    <property type="match status" value="1"/>
</dbReference>
<dbReference type="PRINTS" id="PR00086">
    <property type="entry name" value="LLDHDRGNASE"/>
</dbReference>
<name>A0A1C3ZNY7_9LACO</name>
<dbReference type="Gene3D" id="3.40.50.720">
    <property type="entry name" value="NAD(P)-binding Rossmann-like Domain"/>
    <property type="match status" value="1"/>
</dbReference>
<evidence type="ECO:0000259" key="5">
    <source>
        <dbReference type="Pfam" id="PF02866"/>
    </source>
</evidence>
<evidence type="ECO:0000313" key="6">
    <source>
        <dbReference type="EMBL" id="SCB84031.1"/>
    </source>
</evidence>
<feature type="domain" description="Lactate/malate dehydrogenase C-terminal" evidence="5">
    <location>
        <begin position="129"/>
        <end position="231"/>
    </location>
</feature>
<evidence type="ECO:0000256" key="3">
    <source>
        <dbReference type="RuleBase" id="RU003369"/>
    </source>
</evidence>
<gene>
    <name evidence="6" type="ORF">GA0061074_102121</name>
</gene>
<dbReference type="GO" id="GO:0006089">
    <property type="term" value="P:lactate metabolic process"/>
    <property type="evidence" value="ECO:0007669"/>
    <property type="project" value="TreeGrafter"/>
</dbReference>
<dbReference type="InterPro" id="IPR036291">
    <property type="entry name" value="NAD(P)-bd_dom_sf"/>
</dbReference>
<dbReference type="GO" id="GO:0004459">
    <property type="term" value="F:L-lactate dehydrogenase (NAD+) activity"/>
    <property type="evidence" value="ECO:0007669"/>
    <property type="project" value="InterPro"/>
</dbReference>
<dbReference type="AlphaFoldDB" id="A0A1C3ZNY7"/>
<keyword evidence="2 3" id="KW-0560">Oxidoreductase</keyword>
<reference evidence="7" key="1">
    <citation type="submission" date="2016-08" db="EMBL/GenBank/DDBJ databases">
        <authorList>
            <person name="Varghese N."/>
            <person name="Submissions Spin"/>
        </authorList>
    </citation>
    <scope>NUCLEOTIDE SEQUENCE [LARGE SCALE GENOMIC DNA]</scope>
    <source>
        <strain evidence="7">R-53094</strain>
    </source>
</reference>
<dbReference type="PROSITE" id="PS00064">
    <property type="entry name" value="L_LDH"/>
    <property type="match status" value="1"/>
</dbReference>
<organism evidence="6 7">
    <name type="scientific">Weissella bombi</name>
    <dbReference type="NCBI Taxonomy" id="1505725"/>
    <lineage>
        <taxon>Bacteria</taxon>
        <taxon>Bacillati</taxon>
        <taxon>Bacillota</taxon>
        <taxon>Bacilli</taxon>
        <taxon>Lactobacillales</taxon>
        <taxon>Lactobacillaceae</taxon>
        <taxon>Weissella</taxon>
    </lineage>
</organism>
<accession>A0A1C3ZNY7</accession>